<feature type="domain" description="Toprim" evidence="14">
    <location>
        <begin position="442"/>
        <end position="560"/>
    </location>
</feature>
<dbReference type="PANTHER" id="PTHR10169:SF38">
    <property type="entry name" value="DNA TOPOISOMERASE 2"/>
    <property type="match status" value="1"/>
</dbReference>
<evidence type="ECO:0000256" key="6">
    <source>
        <dbReference type="ARBA" id="ARBA00022723"/>
    </source>
</evidence>
<dbReference type="InterPro" id="IPR036890">
    <property type="entry name" value="HATPase_C_sf"/>
</dbReference>
<evidence type="ECO:0000259" key="14">
    <source>
        <dbReference type="PROSITE" id="PS50880"/>
    </source>
</evidence>
<reference evidence="16" key="1">
    <citation type="journal article" date="2020" name="Nature">
        <title>Giant virus diversity and host interactions through global metagenomics.</title>
        <authorList>
            <person name="Schulz F."/>
            <person name="Roux S."/>
            <person name="Paez-Espino D."/>
            <person name="Jungbluth S."/>
            <person name="Walsh D.A."/>
            <person name="Denef V.J."/>
            <person name="McMahon K.D."/>
            <person name="Konstantinidis K.T."/>
            <person name="Eloe-Fadrosh E.A."/>
            <person name="Kyrpides N.C."/>
            <person name="Woyke T."/>
        </authorList>
    </citation>
    <scope>NUCLEOTIDE SEQUENCE</scope>
    <source>
        <strain evidence="16">GVMAG-S-3300013094-109</strain>
    </source>
</reference>
<dbReference type="GO" id="GO:0005634">
    <property type="term" value="C:nucleus"/>
    <property type="evidence" value="ECO:0007669"/>
    <property type="project" value="TreeGrafter"/>
</dbReference>
<dbReference type="GO" id="GO:0046872">
    <property type="term" value="F:metal ion binding"/>
    <property type="evidence" value="ECO:0007669"/>
    <property type="project" value="UniProtKB-KW"/>
</dbReference>
<dbReference type="CDD" id="cd03481">
    <property type="entry name" value="TopoIIA_Trans_ScTopoIIA"/>
    <property type="match status" value="1"/>
</dbReference>
<dbReference type="GO" id="GO:0000712">
    <property type="term" value="P:resolution of meiotic recombination intermediates"/>
    <property type="evidence" value="ECO:0007669"/>
    <property type="project" value="TreeGrafter"/>
</dbReference>
<feature type="region of interest" description="Disordered" evidence="13">
    <location>
        <begin position="1"/>
        <end position="22"/>
    </location>
</feature>
<evidence type="ECO:0000256" key="13">
    <source>
        <dbReference type="SAM" id="MobiDB-lite"/>
    </source>
</evidence>
<dbReference type="EC" id="5.6.2.2" evidence="5"/>
<dbReference type="PROSITE" id="PS00177">
    <property type="entry name" value="TOPOISOMERASE_II"/>
    <property type="match status" value="1"/>
</dbReference>
<dbReference type="Pfam" id="PF01751">
    <property type="entry name" value="Toprim"/>
    <property type="match status" value="1"/>
</dbReference>
<dbReference type="InterPro" id="IPR050634">
    <property type="entry name" value="DNA_Topoisomerase_II"/>
</dbReference>
<feature type="domain" description="Topo IIA-type catalytic" evidence="15">
    <location>
        <begin position="689"/>
        <end position="1124"/>
    </location>
</feature>
<dbReference type="PRINTS" id="PR00418">
    <property type="entry name" value="TPI2FAMILY"/>
</dbReference>
<dbReference type="SMART" id="SM00433">
    <property type="entry name" value="TOP2c"/>
    <property type="match status" value="1"/>
</dbReference>
<evidence type="ECO:0000256" key="2">
    <source>
        <dbReference type="ARBA" id="ARBA00001913"/>
    </source>
</evidence>
<dbReference type="InterPro" id="IPR006171">
    <property type="entry name" value="TOPRIM_dom"/>
</dbReference>
<dbReference type="InterPro" id="IPR014721">
    <property type="entry name" value="Ribsml_uS5_D2-typ_fold_subgr"/>
</dbReference>
<evidence type="ECO:0000256" key="5">
    <source>
        <dbReference type="ARBA" id="ARBA00012895"/>
    </source>
</evidence>
<keyword evidence="12" id="KW-0413">Isomerase</keyword>
<dbReference type="Gene3D" id="3.40.50.670">
    <property type="match status" value="1"/>
</dbReference>
<dbReference type="GO" id="GO:0003918">
    <property type="term" value="F:DNA topoisomerase type II (double strand cut, ATP-hydrolyzing) activity"/>
    <property type="evidence" value="ECO:0007669"/>
    <property type="project" value="UniProtKB-EC"/>
</dbReference>
<proteinExistence type="inferred from homology"/>
<dbReference type="PROSITE" id="PS50880">
    <property type="entry name" value="TOPRIM"/>
    <property type="match status" value="1"/>
</dbReference>
<comment type="cofactor">
    <cofactor evidence="3">
        <name>Mg(2+)</name>
        <dbReference type="ChEBI" id="CHEBI:18420"/>
    </cofactor>
</comment>
<dbReference type="Gene3D" id="3.30.230.10">
    <property type="match status" value="1"/>
</dbReference>
<protein>
    <recommendedName>
        <fullName evidence="5">DNA topoisomerase (ATP-hydrolyzing)</fullName>
        <ecNumber evidence="5">5.6.2.2</ecNumber>
    </recommendedName>
</protein>
<dbReference type="InterPro" id="IPR018522">
    <property type="entry name" value="TopoIIA_CS"/>
</dbReference>
<comment type="similarity">
    <text evidence="4">Belongs to the type II topoisomerase family.</text>
</comment>
<keyword evidence="7" id="KW-0547">Nucleotide-binding</keyword>
<dbReference type="SUPFAM" id="SSF56719">
    <property type="entry name" value="Type II DNA topoisomerase"/>
    <property type="match status" value="1"/>
</dbReference>
<dbReference type="Gene3D" id="3.30.565.10">
    <property type="entry name" value="Histidine kinase-like ATPase, C-terminal domain"/>
    <property type="match status" value="1"/>
</dbReference>
<evidence type="ECO:0000256" key="12">
    <source>
        <dbReference type="ARBA" id="ARBA00023235"/>
    </source>
</evidence>
<comment type="cofactor">
    <cofactor evidence="2">
        <name>Ca(2+)</name>
        <dbReference type="ChEBI" id="CHEBI:29108"/>
    </cofactor>
</comment>
<dbReference type="FunFam" id="3.90.199.10:FF:000002">
    <property type="entry name" value="DNA topoisomerase 2"/>
    <property type="match status" value="1"/>
</dbReference>
<evidence type="ECO:0000256" key="10">
    <source>
        <dbReference type="ARBA" id="ARBA00023029"/>
    </source>
</evidence>
<accession>A0A6C0KV20</accession>
<dbReference type="InterPro" id="IPR002205">
    <property type="entry name" value="Topo_IIA_dom_A"/>
</dbReference>
<sequence>MSANKATSSEQLSAKYQQKTDKQHILDNPDTYIGSVEKVDSDQWILSDENDKIIEKNISYIPALFKLFDEGIVNCRDHVIRMQQAVSSNQENALPVSYIDISVQDDGTIVMTNDGNGIDVAEHPEYKVWIPELIFGHLRTSTNYDKTEKKIVGGKNGFGFKLVLIWSTYGSVETIDHVRGLKYFQEFSNNLDTIGKPSISKCKSKPFTKIVFKPDYARLGINGLSPDMIALLKKRVYDISAVTDKSLKVKYNSQIVPIKNFQQYIDLYIGAKGDVARVYEEEGPRWEYAVALSPNHEFIQVSFVNGIHTAKGGKHVEYVLNQITRKLIAFIEKKKKVTVNPNSIKEQLILFIRCDIENPAFDSQTKDFMNTPSSKFGSSCNVSDKFIEKVAKLGVMDAACAINEVKENKAAKKTDGTKSKNIRGIPKLIDANWAGTDKSNQCMIILCEGDSAKAGIVSGLSSEDRNTIGVYPLKGKLLNVRGESIKKISENKEISEIKKILGLETGATYSSIEDVNKKLRYGKVLFMTDQDLDGSHIKGLGINLFHSEWPSLAQIPGFIGFMNTPILKARKGSQELVFYNDGEYETWKDENESNGWKVKYYKGLGTSTGKEFREYFEKKKIIGFNWMGNSSNEAIDMVFNKKRADDRKDWLETYDRTNHLDTNDEVVSYDDFIGREFIHFSKYDCDRSIPNLMDGHKTSQRKIFFSALKKGLTNEIKVAQFSGYVSEHSGYHHGEASLNAAIVGMAQNFVGSNNINLFMPNGQFGTRLQGGKDSASERYIFTQLSKIARKIFIEADDHVLSYLDDDGQPVEPVYYAPIIPMVLVNGCKGIGTGFSTEIMCYNPMEIIVYLKSKLQGDDALLSKEFTPYYDGFTGQTLKVDEQKYMFKGIYKKVGADKIQVTELPVGFWTDDFKEHLESLTETTGKDGKKIVPVVKDYDDMSKDTTVDFTITLTKGKLEELEANVLDNGCNELEKTFKLFTTGSLRNMHLFDADEQLKKYDSVSSIIDDYYVTRLKMYKARKDYLVESISAELLLLSNKAKYIKENLEGTIDLRRKKKEEVTEMLSGKGYDVMDDDKDYKYLTRMPMDSVTEENVIKLEKERGTKEAELNKVQSMTIQQMWLVELDELVEEFQKFKEEKERLINGLSGDKKVKKVKKVTKLTIV</sequence>
<evidence type="ECO:0000313" key="16">
    <source>
        <dbReference type="EMBL" id="QHU21429.1"/>
    </source>
</evidence>
<evidence type="ECO:0000256" key="8">
    <source>
        <dbReference type="ARBA" id="ARBA00022840"/>
    </source>
</evidence>
<dbReference type="GO" id="GO:0005524">
    <property type="term" value="F:ATP binding"/>
    <property type="evidence" value="ECO:0007669"/>
    <property type="project" value="UniProtKB-KW"/>
</dbReference>
<evidence type="ECO:0000256" key="9">
    <source>
        <dbReference type="ARBA" id="ARBA00022842"/>
    </source>
</evidence>
<dbReference type="InterPro" id="IPR020568">
    <property type="entry name" value="Ribosomal_Su5_D2-typ_SF"/>
</dbReference>
<dbReference type="Gene3D" id="3.30.1360.40">
    <property type="match status" value="1"/>
</dbReference>
<dbReference type="Gene3D" id="1.10.268.10">
    <property type="entry name" value="Topoisomerase, domain 3"/>
    <property type="match status" value="1"/>
</dbReference>
<dbReference type="InterPro" id="IPR013758">
    <property type="entry name" value="Topo_IIA_A/C_ab"/>
</dbReference>
<dbReference type="InterPro" id="IPR013757">
    <property type="entry name" value="Topo_IIA_A_a_sf"/>
</dbReference>
<dbReference type="InterPro" id="IPR001154">
    <property type="entry name" value="TopoII_euk"/>
</dbReference>
<dbReference type="SUPFAM" id="SSF54211">
    <property type="entry name" value="Ribosomal protein S5 domain 2-like"/>
    <property type="match status" value="1"/>
</dbReference>
<organism evidence="16">
    <name type="scientific">viral metagenome</name>
    <dbReference type="NCBI Taxonomy" id="1070528"/>
    <lineage>
        <taxon>unclassified sequences</taxon>
        <taxon>metagenomes</taxon>
        <taxon>organismal metagenomes</taxon>
    </lineage>
</organism>
<dbReference type="SMART" id="SM00434">
    <property type="entry name" value="TOP4c"/>
    <property type="match status" value="1"/>
</dbReference>
<dbReference type="PRINTS" id="PR01158">
    <property type="entry name" value="TOPISMRASEII"/>
</dbReference>
<evidence type="ECO:0000259" key="15">
    <source>
        <dbReference type="PROSITE" id="PS52040"/>
    </source>
</evidence>
<evidence type="ECO:0000256" key="7">
    <source>
        <dbReference type="ARBA" id="ARBA00022741"/>
    </source>
</evidence>
<dbReference type="InterPro" id="IPR031660">
    <property type="entry name" value="TOPRIM_C"/>
</dbReference>
<dbReference type="SUPFAM" id="SSF55874">
    <property type="entry name" value="ATPase domain of HSP90 chaperone/DNA topoisomerase II/histidine kinase"/>
    <property type="match status" value="1"/>
</dbReference>
<name>A0A6C0KV20_9ZZZZ</name>
<keyword evidence="9" id="KW-0460">Magnesium</keyword>
<dbReference type="InterPro" id="IPR001241">
    <property type="entry name" value="Topo_IIA"/>
</dbReference>
<dbReference type="GO" id="GO:0006265">
    <property type="term" value="P:DNA topological change"/>
    <property type="evidence" value="ECO:0007669"/>
    <property type="project" value="InterPro"/>
</dbReference>
<dbReference type="InterPro" id="IPR013759">
    <property type="entry name" value="Topo_IIA_B_C"/>
</dbReference>
<dbReference type="Pfam" id="PF16898">
    <property type="entry name" value="TOPRIM_C"/>
    <property type="match status" value="1"/>
</dbReference>
<dbReference type="InterPro" id="IPR013506">
    <property type="entry name" value="Topo_IIA_bsu_dom2"/>
</dbReference>
<dbReference type="Pfam" id="PF00204">
    <property type="entry name" value="DNA_gyraseB"/>
    <property type="match status" value="1"/>
</dbReference>
<dbReference type="AlphaFoldDB" id="A0A6C0KV20"/>
<keyword evidence="6" id="KW-0479">Metal-binding</keyword>
<dbReference type="GO" id="GO:0003677">
    <property type="term" value="F:DNA binding"/>
    <property type="evidence" value="ECO:0007669"/>
    <property type="project" value="UniProtKB-KW"/>
</dbReference>
<dbReference type="Pfam" id="PF00521">
    <property type="entry name" value="DNA_topoisoIV"/>
    <property type="match status" value="1"/>
</dbReference>
<dbReference type="Gene3D" id="3.90.199.10">
    <property type="entry name" value="Topoisomerase II, domain 5"/>
    <property type="match status" value="1"/>
</dbReference>
<keyword evidence="10" id="KW-0799">Topoisomerase</keyword>
<keyword evidence="8" id="KW-0067">ATP-binding</keyword>
<evidence type="ECO:0000256" key="3">
    <source>
        <dbReference type="ARBA" id="ARBA00001946"/>
    </source>
</evidence>
<dbReference type="GO" id="GO:0000819">
    <property type="term" value="P:sister chromatid segregation"/>
    <property type="evidence" value="ECO:0007669"/>
    <property type="project" value="TreeGrafter"/>
</dbReference>
<keyword evidence="11" id="KW-0238">DNA-binding</keyword>
<feature type="compositionally biased region" description="Polar residues" evidence="13">
    <location>
        <begin position="1"/>
        <end position="17"/>
    </location>
</feature>
<dbReference type="FunFam" id="3.40.50.670:FF:000001">
    <property type="entry name" value="DNA topoisomerase 2"/>
    <property type="match status" value="1"/>
</dbReference>
<dbReference type="PROSITE" id="PS52040">
    <property type="entry name" value="TOPO_IIA"/>
    <property type="match status" value="1"/>
</dbReference>
<dbReference type="EMBL" id="MN740990">
    <property type="protein sequence ID" value="QHU21429.1"/>
    <property type="molecule type" value="Genomic_DNA"/>
</dbReference>
<comment type="catalytic activity">
    <reaction evidence="1">
        <text>ATP-dependent breakage, passage and rejoining of double-stranded DNA.</text>
        <dbReference type="EC" id="5.6.2.2"/>
    </reaction>
</comment>
<evidence type="ECO:0000256" key="11">
    <source>
        <dbReference type="ARBA" id="ARBA00023125"/>
    </source>
</evidence>
<dbReference type="InterPro" id="IPR013760">
    <property type="entry name" value="Topo_IIA-like_dom_sf"/>
</dbReference>
<dbReference type="Gene3D" id="3.30.1490.30">
    <property type="match status" value="1"/>
</dbReference>
<evidence type="ECO:0000256" key="1">
    <source>
        <dbReference type="ARBA" id="ARBA00000185"/>
    </source>
</evidence>
<evidence type="ECO:0000256" key="4">
    <source>
        <dbReference type="ARBA" id="ARBA00011080"/>
    </source>
</evidence>
<dbReference type="PANTHER" id="PTHR10169">
    <property type="entry name" value="DNA TOPOISOMERASE/GYRASE"/>
    <property type="match status" value="1"/>
</dbReference>